<reference evidence="2 3" key="1">
    <citation type="journal article" date="2011" name="J. Bacteriol.">
        <title>Complete genome sequence of the thermoacidophilic crenarchaeon Thermoproteus uzoniensis 768-20.</title>
        <authorList>
            <person name="Mardanov A.V."/>
            <person name="Gumerov V.M."/>
            <person name="Beletsky A.V."/>
            <person name="Prokofeva M.I."/>
            <person name="Bonch-Osmolovskaya E.A."/>
            <person name="Ravin N.V."/>
            <person name="Skryabin K.G."/>
        </authorList>
    </citation>
    <scope>NUCLEOTIDE SEQUENCE [LARGE SCALE GENOMIC DNA]</scope>
    <source>
        <strain evidence="2 3">768-20</strain>
    </source>
</reference>
<reference key="2">
    <citation type="submission" date="2011-03" db="EMBL/GenBank/DDBJ databases">
        <title>Complete genome sequence of the thermoacidophilic crenarchaeon Thermoproteus uzoniensis 768-20.</title>
        <authorList>
            <person name="Mardanov A.V."/>
            <person name="Gumerov V.M."/>
            <person name="Beletsky A.V."/>
            <person name="Prokofeva M.I."/>
            <person name="Bonch-Osmolovskaya E.A."/>
            <person name="Ravin N.V."/>
            <person name="Skryabin K.G."/>
        </authorList>
    </citation>
    <scope>NUCLEOTIDE SEQUENCE</scope>
    <source>
        <strain>768-20</strain>
    </source>
</reference>
<evidence type="ECO:0000256" key="1">
    <source>
        <dbReference type="SAM" id="Phobius"/>
    </source>
</evidence>
<sequence length="178" mass="18869">MGMEPEIAKLLAGVGAILAAISPVNRIVGIVGVVLFLVGAISLADFYGDQNMRNDAIYWFIFIFIGLVALMIGAVAGAFSLPALFTGHLLAGGFGLAAFIATLVIAWILFVVSARRFRNMMSSMAGRSGENLFQTAGSLYYWGAVLTIILVGFILIAIAFILAGIAFLVMKTPTKTQT</sequence>
<keyword evidence="1" id="KW-0472">Membrane</keyword>
<proteinExistence type="predicted"/>
<evidence type="ECO:0008006" key="4">
    <source>
        <dbReference type="Google" id="ProtNLM"/>
    </source>
</evidence>
<evidence type="ECO:0000313" key="2">
    <source>
        <dbReference type="EMBL" id="AEA12462.1"/>
    </source>
</evidence>
<keyword evidence="1" id="KW-1133">Transmembrane helix</keyword>
<protein>
    <recommendedName>
        <fullName evidence="4">DUF996 domain-containing protein</fullName>
    </recommendedName>
</protein>
<dbReference type="KEGG" id="tuz:TUZN_0980"/>
<dbReference type="Proteomes" id="UP000008138">
    <property type="component" value="Chromosome"/>
</dbReference>
<feature type="transmembrane region" description="Helical" evidence="1">
    <location>
        <begin position="139"/>
        <end position="169"/>
    </location>
</feature>
<gene>
    <name evidence="2" type="ordered locus">TUZN_0980</name>
</gene>
<feature type="transmembrane region" description="Helical" evidence="1">
    <location>
        <begin position="59"/>
        <end position="85"/>
    </location>
</feature>
<dbReference type="AlphaFoldDB" id="F2L617"/>
<name>F2L617_THEU7</name>
<keyword evidence="1" id="KW-0812">Transmembrane</keyword>
<dbReference type="HOGENOM" id="CLU_105758_2_1_2"/>
<keyword evidence="3" id="KW-1185">Reference proteome</keyword>
<dbReference type="eggNOG" id="arCOG01644">
    <property type="taxonomic scope" value="Archaea"/>
</dbReference>
<feature type="transmembrane region" description="Helical" evidence="1">
    <location>
        <begin position="91"/>
        <end position="114"/>
    </location>
</feature>
<dbReference type="InterPro" id="IPR010397">
    <property type="entry name" value="DUF996"/>
</dbReference>
<organism evidence="2 3">
    <name type="scientific">Thermoproteus uzoniensis (strain 768-20)</name>
    <dbReference type="NCBI Taxonomy" id="999630"/>
    <lineage>
        <taxon>Archaea</taxon>
        <taxon>Thermoproteota</taxon>
        <taxon>Thermoprotei</taxon>
        <taxon>Thermoproteales</taxon>
        <taxon>Thermoproteaceae</taxon>
        <taxon>Thermoproteus</taxon>
    </lineage>
</organism>
<accession>F2L617</accession>
<dbReference type="EMBL" id="CP002590">
    <property type="protein sequence ID" value="AEA12462.1"/>
    <property type="molecule type" value="Genomic_DNA"/>
</dbReference>
<evidence type="ECO:0000313" key="3">
    <source>
        <dbReference type="Proteomes" id="UP000008138"/>
    </source>
</evidence>
<dbReference type="Pfam" id="PF06195">
    <property type="entry name" value="DUF996"/>
    <property type="match status" value="1"/>
</dbReference>